<dbReference type="Pfam" id="PF13185">
    <property type="entry name" value="GAF_2"/>
    <property type="match status" value="1"/>
</dbReference>
<dbReference type="InterPro" id="IPR029016">
    <property type="entry name" value="GAF-like_dom_sf"/>
</dbReference>
<evidence type="ECO:0000256" key="1">
    <source>
        <dbReference type="ARBA" id="ARBA00022679"/>
    </source>
</evidence>
<keyword evidence="4" id="KW-0804">Transcription</keyword>
<keyword evidence="7" id="KW-1185">Reference proteome</keyword>
<dbReference type="PROSITE" id="PS50921">
    <property type="entry name" value="ANTAR"/>
    <property type="match status" value="1"/>
</dbReference>
<dbReference type="SUPFAM" id="SSF52172">
    <property type="entry name" value="CheY-like"/>
    <property type="match status" value="1"/>
</dbReference>
<keyword evidence="3" id="KW-0805">Transcription regulation</keyword>
<feature type="domain" description="ANTAR" evidence="5">
    <location>
        <begin position="167"/>
        <end position="228"/>
    </location>
</feature>
<evidence type="ECO:0000256" key="2">
    <source>
        <dbReference type="ARBA" id="ARBA00022777"/>
    </source>
</evidence>
<dbReference type="SMART" id="SM00065">
    <property type="entry name" value="GAF"/>
    <property type="match status" value="1"/>
</dbReference>
<sequence>MISVTDLSDFFVEVADTLVDEFDVVDFLDNLTAKAAVVSSAAAVGLVLSDHRGRVRFMASSNESGKMLELLQIQNQEGPCLDCLTTGVPVVNADLAHAGDRWPTFAPRAIEAGFQSVHAFPMRLRDQVIGALNLFGAEDTRFEADEVKVVQALADVATIAILHERNLGQAEVLTEQLQSALNSRVVIEQAKGALAQADRISTSDAFDVMRSRARSSRRRLVDVAQEVLAGLENPDRT</sequence>
<dbReference type="InterPro" id="IPR012074">
    <property type="entry name" value="GAF_ANTAR"/>
</dbReference>
<dbReference type="Gene3D" id="1.10.10.10">
    <property type="entry name" value="Winged helix-like DNA-binding domain superfamily/Winged helix DNA-binding domain"/>
    <property type="match status" value="1"/>
</dbReference>
<dbReference type="InterPro" id="IPR005561">
    <property type="entry name" value="ANTAR"/>
</dbReference>
<comment type="caution">
    <text evidence="6">The sequence shown here is derived from an EMBL/GenBank/DDBJ whole genome shotgun (WGS) entry which is preliminary data.</text>
</comment>
<organism evidence="6 7">
    <name type="scientific">Nocardioides conyzicola</name>
    <dbReference type="NCBI Taxonomy" id="1651781"/>
    <lineage>
        <taxon>Bacteria</taxon>
        <taxon>Bacillati</taxon>
        <taxon>Actinomycetota</taxon>
        <taxon>Actinomycetes</taxon>
        <taxon>Propionibacteriales</taxon>
        <taxon>Nocardioidaceae</taxon>
        <taxon>Nocardioides</taxon>
    </lineage>
</organism>
<proteinExistence type="predicted"/>
<dbReference type="Gene3D" id="3.30.450.40">
    <property type="match status" value="1"/>
</dbReference>
<dbReference type="PIRSF" id="PIRSF036625">
    <property type="entry name" value="GAF_ANTAR"/>
    <property type="match status" value="1"/>
</dbReference>
<evidence type="ECO:0000259" key="5">
    <source>
        <dbReference type="PROSITE" id="PS50921"/>
    </source>
</evidence>
<reference evidence="7" key="1">
    <citation type="journal article" date="2019" name="Int. J. Syst. Evol. Microbiol.">
        <title>The Global Catalogue of Microorganisms (GCM) 10K type strain sequencing project: providing services to taxonomists for standard genome sequencing and annotation.</title>
        <authorList>
            <consortium name="The Broad Institute Genomics Platform"/>
            <consortium name="The Broad Institute Genome Sequencing Center for Infectious Disease"/>
            <person name="Wu L."/>
            <person name="Ma J."/>
        </authorList>
    </citation>
    <scope>NUCLEOTIDE SEQUENCE [LARGE SCALE GENOMIC DNA]</scope>
    <source>
        <strain evidence="7">JCM 18531</strain>
    </source>
</reference>
<dbReference type="Pfam" id="PF03861">
    <property type="entry name" value="ANTAR"/>
    <property type="match status" value="1"/>
</dbReference>
<accession>A0ABP8XN28</accession>
<evidence type="ECO:0000313" key="7">
    <source>
        <dbReference type="Proteomes" id="UP001499974"/>
    </source>
</evidence>
<keyword evidence="1" id="KW-0808">Transferase</keyword>
<dbReference type="RefSeq" id="WP_345522523.1">
    <property type="nucleotide sequence ID" value="NZ_BAABKM010000002.1"/>
</dbReference>
<keyword evidence="2" id="KW-0418">Kinase</keyword>
<dbReference type="Proteomes" id="UP001499974">
    <property type="component" value="Unassembled WGS sequence"/>
</dbReference>
<gene>
    <name evidence="6" type="ORF">GCM10023349_33240</name>
</gene>
<evidence type="ECO:0000313" key="6">
    <source>
        <dbReference type="EMBL" id="GAA4711602.1"/>
    </source>
</evidence>
<evidence type="ECO:0000256" key="3">
    <source>
        <dbReference type="ARBA" id="ARBA00023015"/>
    </source>
</evidence>
<dbReference type="InterPro" id="IPR036388">
    <property type="entry name" value="WH-like_DNA-bd_sf"/>
</dbReference>
<dbReference type="InterPro" id="IPR011006">
    <property type="entry name" value="CheY-like_superfamily"/>
</dbReference>
<protein>
    <submittedName>
        <fullName evidence="6">GAF and ANTAR domain-containing protein</fullName>
    </submittedName>
</protein>
<evidence type="ECO:0000256" key="4">
    <source>
        <dbReference type="ARBA" id="ARBA00023163"/>
    </source>
</evidence>
<dbReference type="SUPFAM" id="SSF55781">
    <property type="entry name" value="GAF domain-like"/>
    <property type="match status" value="1"/>
</dbReference>
<dbReference type="SMART" id="SM01012">
    <property type="entry name" value="ANTAR"/>
    <property type="match status" value="1"/>
</dbReference>
<dbReference type="EMBL" id="BAABKM010000002">
    <property type="protein sequence ID" value="GAA4711602.1"/>
    <property type="molecule type" value="Genomic_DNA"/>
</dbReference>
<dbReference type="InterPro" id="IPR003018">
    <property type="entry name" value="GAF"/>
</dbReference>
<name>A0ABP8XN28_9ACTN</name>